<protein>
    <submittedName>
        <fullName evidence="1">Uncharacterized protein</fullName>
    </submittedName>
</protein>
<accession>A0A9D4UB54</accession>
<reference evidence="1" key="1">
    <citation type="submission" date="2021-01" db="EMBL/GenBank/DDBJ databases">
        <title>Adiantum capillus-veneris genome.</title>
        <authorList>
            <person name="Fang Y."/>
            <person name="Liao Q."/>
        </authorList>
    </citation>
    <scope>NUCLEOTIDE SEQUENCE</scope>
    <source>
        <strain evidence="1">H3</strain>
        <tissue evidence="1">Leaf</tissue>
    </source>
</reference>
<evidence type="ECO:0000313" key="2">
    <source>
        <dbReference type="Proteomes" id="UP000886520"/>
    </source>
</evidence>
<gene>
    <name evidence="1" type="ORF">GOP47_0021325</name>
</gene>
<organism evidence="1 2">
    <name type="scientific">Adiantum capillus-veneris</name>
    <name type="common">Maidenhair fern</name>
    <dbReference type="NCBI Taxonomy" id="13818"/>
    <lineage>
        <taxon>Eukaryota</taxon>
        <taxon>Viridiplantae</taxon>
        <taxon>Streptophyta</taxon>
        <taxon>Embryophyta</taxon>
        <taxon>Tracheophyta</taxon>
        <taxon>Polypodiopsida</taxon>
        <taxon>Polypodiidae</taxon>
        <taxon>Polypodiales</taxon>
        <taxon>Pteridineae</taxon>
        <taxon>Pteridaceae</taxon>
        <taxon>Vittarioideae</taxon>
        <taxon>Adiantum</taxon>
    </lineage>
</organism>
<name>A0A9D4UB54_ADICA</name>
<dbReference type="EMBL" id="JABFUD020000020">
    <property type="protein sequence ID" value="KAI5064655.1"/>
    <property type="molecule type" value="Genomic_DNA"/>
</dbReference>
<keyword evidence="2" id="KW-1185">Reference proteome</keyword>
<dbReference type="AlphaFoldDB" id="A0A9D4UB54"/>
<proteinExistence type="predicted"/>
<sequence>MYAWDGCPCNCKEQGHRSFFFRGCGLPRMLFRTHIVNSKHPNLKGFCFETPSLEEKWFQNMFLVPRLAMTRLQRCMEALKFVSTLPRRKVASRTLGSAFAIDNSHD</sequence>
<comment type="caution">
    <text evidence="1">The sequence shown here is derived from an EMBL/GenBank/DDBJ whole genome shotgun (WGS) entry which is preliminary data.</text>
</comment>
<evidence type="ECO:0000313" key="1">
    <source>
        <dbReference type="EMBL" id="KAI5064655.1"/>
    </source>
</evidence>
<dbReference type="Proteomes" id="UP000886520">
    <property type="component" value="Chromosome 20"/>
</dbReference>